<reference evidence="3" key="1">
    <citation type="submission" date="2025-08" db="UniProtKB">
        <authorList>
            <consortium name="Ensembl"/>
        </authorList>
    </citation>
    <scope>IDENTIFICATION</scope>
</reference>
<sequence>MDKVQSGFLILFLFVMECPLHLCLPFADGLHPTRNVTGLPGSNKQSQPPRNITKGPKVFSRKTQLPGIQGAASRSVAASPTNPMKFLRNKGKTRDLEGNELFTMKTVLLNLFISFSSRLAQAEERQQLESLYKNIRIPSLGDKEEGSEDEDESTHLLPENEKELEKFIHSVIRSKRRKNMKKKKLREEKNSVTQKETKNASHNGKMEDL</sequence>
<feature type="region of interest" description="Disordered" evidence="1">
    <location>
        <begin position="37"/>
        <end position="57"/>
    </location>
</feature>
<evidence type="ECO:0000313" key="4">
    <source>
        <dbReference type="Proteomes" id="UP000233120"/>
    </source>
</evidence>
<accession>A0A2K6DUE0</accession>
<dbReference type="PANTHER" id="PTHR38000">
    <property type="entry name" value="RIKEN CDNA 2900092C05"/>
    <property type="match status" value="1"/>
</dbReference>
<feature type="region of interest" description="Disordered" evidence="1">
    <location>
        <begin position="64"/>
        <end position="83"/>
    </location>
</feature>
<proteinExistence type="predicted"/>
<dbReference type="STRING" id="9545.ENSMNEP00000039548"/>
<dbReference type="InterPro" id="IPR037549">
    <property type="entry name" value="C19orf18"/>
</dbReference>
<keyword evidence="4" id="KW-1185">Reference proteome</keyword>
<feature type="compositionally biased region" description="Basic and acidic residues" evidence="1">
    <location>
        <begin position="185"/>
        <end position="209"/>
    </location>
</feature>
<feature type="compositionally biased region" description="Basic residues" evidence="1">
    <location>
        <begin position="172"/>
        <end position="184"/>
    </location>
</feature>
<feature type="region of interest" description="Disordered" evidence="1">
    <location>
        <begin position="140"/>
        <end position="209"/>
    </location>
</feature>
<feature type="compositionally biased region" description="Polar residues" evidence="1">
    <location>
        <begin position="37"/>
        <end position="50"/>
    </location>
</feature>
<evidence type="ECO:0000313" key="3">
    <source>
        <dbReference type="Ensembl" id="ENSMNEP00000039548.1"/>
    </source>
</evidence>
<name>A0A2K6DUE0_MACNE</name>
<dbReference type="Ensembl" id="ENSMNET00000064036.1">
    <property type="protein sequence ID" value="ENSMNEP00000039548.1"/>
    <property type="gene ID" value="ENSMNEG00000042724.1"/>
</dbReference>
<evidence type="ECO:0000256" key="1">
    <source>
        <dbReference type="SAM" id="MobiDB-lite"/>
    </source>
</evidence>
<dbReference type="OMA" id="HLCLPYA"/>
<dbReference type="Proteomes" id="UP000233120">
    <property type="component" value="Unassembled WGS sequence"/>
</dbReference>
<evidence type="ECO:0000256" key="2">
    <source>
        <dbReference type="SAM" id="SignalP"/>
    </source>
</evidence>
<feature type="signal peptide" evidence="2">
    <location>
        <begin position="1"/>
        <end position="23"/>
    </location>
</feature>
<dbReference type="Pfam" id="PF17686">
    <property type="entry name" value="DUF5534"/>
    <property type="match status" value="2"/>
</dbReference>
<dbReference type="Bgee" id="ENSMNEG00000042724">
    <property type="expression patterns" value="Expressed in pituitary gland"/>
</dbReference>
<dbReference type="GeneTree" id="ENSGT00390000018040"/>
<reference evidence="3" key="2">
    <citation type="submission" date="2025-09" db="UniProtKB">
        <authorList>
            <consortium name="Ensembl"/>
        </authorList>
    </citation>
    <scope>IDENTIFICATION</scope>
</reference>
<feature type="chain" id="PRO_5014353907" evidence="2">
    <location>
        <begin position="24"/>
        <end position="209"/>
    </location>
</feature>
<gene>
    <name evidence="3" type="primary">C19orf18</name>
</gene>
<organism evidence="3 4">
    <name type="scientific">Macaca nemestrina</name>
    <name type="common">Pig-tailed macaque</name>
    <dbReference type="NCBI Taxonomy" id="9545"/>
    <lineage>
        <taxon>Eukaryota</taxon>
        <taxon>Metazoa</taxon>
        <taxon>Chordata</taxon>
        <taxon>Craniata</taxon>
        <taxon>Vertebrata</taxon>
        <taxon>Euteleostomi</taxon>
        <taxon>Mammalia</taxon>
        <taxon>Eutheria</taxon>
        <taxon>Euarchontoglires</taxon>
        <taxon>Primates</taxon>
        <taxon>Haplorrhini</taxon>
        <taxon>Catarrhini</taxon>
        <taxon>Cercopithecidae</taxon>
        <taxon>Cercopithecinae</taxon>
        <taxon>Macaca</taxon>
    </lineage>
</organism>
<dbReference type="PANTHER" id="PTHR38000:SF1">
    <property type="entry name" value="RIKEN CDNA 2900092C05 GENE"/>
    <property type="match status" value="1"/>
</dbReference>
<protein>
    <submittedName>
        <fullName evidence="3">Chromosome 19 open reading frame 18</fullName>
    </submittedName>
</protein>
<keyword evidence="2" id="KW-0732">Signal</keyword>
<feature type="compositionally biased region" description="Basic and acidic residues" evidence="1">
    <location>
        <begin position="158"/>
        <end position="168"/>
    </location>
</feature>
<dbReference type="AlphaFoldDB" id="A0A2K6DUE0"/>